<accession>A0A3P7FM35</accession>
<gene>
    <name evidence="3" type="ORF">WBA_LOCUS5028</name>
</gene>
<dbReference type="PANTHER" id="PTHR46163:SF2">
    <property type="entry name" value="PROTEIN-TYROSINE PHOSPHATASE"/>
    <property type="match status" value="1"/>
</dbReference>
<dbReference type="PROSITE" id="PS00383">
    <property type="entry name" value="TYR_PHOSPHATASE_1"/>
    <property type="match status" value="1"/>
</dbReference>
<dbReference type="SUPFAM" id="SSF52799">
    <property type="entry name" value="(Phosphotyrosine protein) phosphatases II"/>
    <property type="match status" value="1"/>
</dbReference>
<dbReference type="Proteomes" id="UP000270924">
    <property type="component" value="Unassembled WGS sequence"/>
</dbReference>
<dbReference type="AlphaFoldDB" id="A0A3P7FM35"/>
<dbReference type="InterPro" id="IPR052782">
    <property type="entry name" value="Oocyte-zygote_transition_reg"/>
</dbReference>
<dbReference type="PANTHER" id="PTHR46163">
    <property type="entry name" value="TYROSINE-PROTEIN PHOSPHATASE-RELATED"/>
    <property type="match status" value="1"/>
</dbReference>
<evidence type="ECO:0000259" key="1">
    <source>
        <dbReference type="PROSITE" id="PS50055"/>
    </source>
</evidence>
<dbReference type="InterPro" id="IPR000242">
    <property type="entry name" value="PTP_cat"/>
</dbReference>
<dbReference type="Gene3D" id="3.90.190.10">
    <property type="entry name" value="Protein tyrosine phosphatase superfamily"/>
    <property type="match status" value="1"/>
</dbReference>
<feature type="domain" description="Tyrosine specific protein phosphatases" evidence="2">
    <location>
        <begin position="33"/>
        <end position="105"/>
    </location>
</feature>
<dbReference type="CDD" id="cd00047">
    <property type="entry name" value="PTPc"/>
    <property type="match status" value="1"/>
</dbReference>
<dbReference type="InterPro" id="IPR000387">
    <property type="entry name" value="Tyr_Pase_dom"/>
</dbReference>
<dbReference type="EMBL" id="UYWW01002314">
    <property type="protein sequence ID" value="VDM11642.1"/>
    <property type="molecule type" value="Genomic_DNA"/>
</dbReference>
<dbReference type="InterPro" id="IPR016130">
    <property type="entry name" value="Tyr_Pase_AS"/>
</dbReference>
<evidence type="ECO:0000259" key="2">
    <source>
        <dbReference type="PROSITE" id="PS50056"/>
    </source>
</evidence>
<evidence type="ECO:0008006" key="5">
    <source>
        <dbReference type="Google" id="ProtNLM"/>
    </source>
</evidence>
<reference evidence="3 4" key="1">
    <citation type="submission" date="2018-11" db="EMBL/GenBank/DDBJ databases">
        <authorList>
            <consortium name="Pathogen Informatics"/>
        </authorList>
    </citation>
    <scope>NUCLEOTIDE SEQUENCE [LARGE SCALE GENOMIC DNA]</scope>
</reference>
<evidence type="ECO:0000313" key="3">
    <source>
        <dbReference type="EMBL" id="VDM11642.1"/>
    </source>
</evidence>
<evidence type="ECO:0000313" key="4">
    <source>
        <dbReference type="Proteomes" id="UP000270924"/>
    </source>
</evidence>
<dbReference type="SMART" id="SM00404">
    <property type="entry name" value="PTPc_motif"/>
    <property type="match status" value="1"/>
</dbReference>
<dbReference type="InParanoid" id="A0A3P7FM35"/>
<keyword evidence="4" id="KW-1185">Reference proteome</keyword>
<protein>
    <recommendedName>
        <fullName evidence="5">Protein-tyrosine phosphatase containing protein</fullName>
    </recommendedName>
</protein>
<name>A0A3P7FM35_WUCBA</name>
<sequence>MLTISNLIVTNGNKKLTLEHIAWNDWPDRGVPNNFLAPFRLLQRIKNQIHVVIHCSAGIGRTGTVVGLDIADSMFNDGMKVTMRDVVRELRLQRHGSIQTDIQYVYIHRCILALSENRKVSLNISTENALRRVIQKYKQNNITEAIAATLEDLRNFHYAALLEYPEYAEGSLGALFGLFFIRQNGFVNNDSTGMYGGKMIWYDGTLAKTDFSSFYDSSFNPRVNKSNCYRFMTWAIEDNDCYPKRCALGDHQWKRANGEIYCFSIVYKMSNHTEQLYSIDDTLCGIQRQRKHIAMYPAIFQDKNEYEFIVQKIQHDLKIDQPMFYRYHFVLFGLWYFRGAGYRWSDFSQNFNFEFIDPNFNPQLNISQCYRFLAIPC</sequence>
<dbReference type="PROSITE" id="PS50055">
    <property type="entry name" value="TYR_PHOSPHATASE_PTP"/>
    <property type="match status" value="1"/>
</dbReference>
<dbReference type="PRINTS" id="PR00700">
    <property type="entry name" value="PRTYPHPHTASE"/>
</dbReference>
<dbReference type="InterPro" id="IPR003595">
    <property type="entry name" value="Tyr_Pase_cat"/>
</dbReference>
<dbReference type="Pfam" id="PF00102">
    <property type="entry name" value="Y_phosphatase"/>
    <property type="match status" value="1"/>
</dbReference>
<proteinExistence type="predicted"/>
<dbReference type="GO" id="GO:0004725">
    <property type="term" value="F:protein tyrosine phosphatase activity"/>
    <property type="evidence" value="ECO:0007669"/>
    <property type="project" value="InterPro"/>
</dbReference>
<dbReference type="InterPro" id="IPR029021">
    <property type="entry name" value="Prot-tyrosine_phosphatase-like"/>
</dbReference>
<feature type="domain" description="Tyrosine-protein phosphatase" evidence="1">
    <location>
        <begin position="1"/>
        <end position="114"/>
    </location>
</feature>
<dbReference type="PROSITE" id="PS50056">
    <property type="entry name" value="TYR_PHOSPHATASE_2"/>
    <property type="match status" value="1"/>
</dbReference>
<dbReference type="OrthoDB" id="5833203at2759"/>
<organism evidence="3 4">
    <name type="scientific">Wuchereria bancrofti</name>
    <dbReference type="NCBI Taxonomy" id="6293"/>
    <lineage>
        <taxon>Eukaryota</taxon>
        <taxon>Metazoa</taxon>
        <taxon>Ecdysozoa</taxon>
        <taxon>Nematoda</taxon>
        <taxon>Chromadorea</taxon>
        <taxon>Rhabditida</taxon>
        <taxon>Spirurina</taxon>
        <taxon>Spiruromorpha</taxon>
        <taxon>Filarioidea</taxon>
        <taxon>Onchocercidae</taxon>
        <taxon>Wuchereria</taxon>
    </lineage>
</organism>